<gene>
    <name evidence="2" type="ORF">HNQ50_001353</name>
</gene>
<sequence length="262" mass="28023">MLRTILLAFALTACSTVPDHGQSSVVDGSKVAWSLSGKGQPVVVLQSGLGDDRNAWATVFAALAAHYPVFAYDRPGYGASQSKPGPRDPCTIAVELHQLLHAAGVSPPYVLVGHSIGGLYQYAYARLYPDEVAGLVLVDATHPDHWRNMQNQAGAQAALLKGMRAAVFTPAMRPEFDDQDQCLARFAGAVPLGKPVRVLVRTRFDLLEQGGFEAQIHQEEAGWLVLTGAGQVQSVNSGHYIQQEQPQAVVDAVTGVVHEAGY</sequence>
<feature type="domain" description="AB hydrolase-1" evidence="1">
    <location>
        <begin position="41"/>
        <end position="177"/>
    </location>
</feature>
<dbReference type="Proteomes" id="UP000543030">
    <property type="component" value="Unassembled WGS sequence"/>
</dbReference>
<evidence type="ECO:0000313" key="2">
    <source>
        <dbReference type="EMBL" id="MBB5190631.1"/>
    </source>
</evidence>
<dbReference type="InterPro" id="IPR029058">
    <property type="entry name" value="AB_hydrolase_fold"/>
</dbReference>
<evidence type="ECO:0000259" key="1">
    <source>
        <dbReference type="Pfam" id="PF00561"/>
    </source>
</evidence>
<name>A0A840REF0_9NEIS</name>
<dbReference type="AlphaFoldDB" id="A0A840REF0"/>
<dbReference type="InterPro" id="IPR000073">
    <property type="entry name" value="AB_hydrolase_1"/>
</dbReference>
<dbReference type="EMBL" id="JACHHN010000002">
    <property type="protein sequence ID" value="MBB5190631.1"/>
    <property type="molecule type" value="Genomic_DNA"/>
</dbReference>
<protein>
    <submittedName>
        <fullName evidence="2">Pimeloyl-ACP methyl ester carboxylesterase</fullName>
    </submittedName>
</protein>
<accession>A0A840REF0</accession>
<dbReference type="SUPFAM" id="SSF53474">
    <property type="entry name" value="alpha/beta-Hydrolases"/>
    <property type="match status" value="1"/>
</dbReference>
<dbReference type="InterPro" id="IPR050266">
    <property type="entry name" value="AB_hydrolase_sf"/>
</dbReference>
<dbReference type="Gene3D" id="3.40.50.1820">
    <property type="entry name" value="alpha/beta hydrolase"/>
    <property type="match status" value="1"/>
</dbReference>
<dbReference type="Pfam" id="PF00561">
    <property type="entry name" value="Abhydrolase_1"/>
    <property type="match status" value="1"/>
</dbReference>
<dbReference type="PANTHER" id="PTHR43798:SF33">
    <property type="entry name" value="HYDROLASE, PUTATIVE (AFU_ORTHOLOGUE AFUA_2G14860)-RELATED"/>
    <property type="match status" value="1"/>
</dbReference>
<reference evidence="2 3" key="1">
    <citation type="submission" date="2020-08" db="EMBL/GenBank/DDBJ databases">
        <title>Genomic Encyclopedia of Type Strains, Phase IV (KMG-IV): sequencing the most valuable type-strain genomes for metagenomic binning, comparative biology and taxonomic classification.</title>
        <authorList>
            <person name="Goeker M."/>
        </authorList>
    </citation>
    <scope>NUCLEOTIDE SEQUENCE [LARGE SCALE GENOMIC DNA]</scope>
    <source>
        <strain evidence="2 3">DSM 18233</strain>
    </source>
</reference>
<dbReference type="GO" id="GO:0016020">
    <property type="term" value="C:membrane"/>
    <property type="evidence" value="ECO:0007669"/>
    <property type="project" value="TreeGrafter"/>
</dbReference>
<dbReference type="RefSeq" id="WP_184098816.1">
    <property type="nucleotide sequence ID" value="NZ_JACHHN010000002.1"/>
</dbReference>
<dbReference type="PANTHER" id="PTHR43798">
    <property type="entry name" value="MONOACYLGLYCEROL LIPASE"/>
    <property type="match status" value="1"/>
</dbReference>
<organism evidence="2 3">
    <name type="scientific">Silvimonas terrae</name>
    <dbReference type="NCBI Taxonomy" id="300266"/>
    <lineage>
        <taxon>Bacteria</taxon>
        <taxon>Pseudomonadati</taxon>
        <taxon>Pseudomonadota</taxon>
        <taxon>Betaproteobacteria</taxon>
        <taxon>Neisseriales</taxon>
        <taxon>Chitinibacteraceae</taxon>
        <taxon>Silvimonas</taxon>
    </lineage>
</organism>
<dbReference type="PRINTS" id="PR00111">
    <property type="entry name" value="ABHYDROLASE"/>
</dbReference>
<keyword evidence="3" id="KW-1185">Reference proteome</keyword>
<evidence type="ECO:0000313" key="3">
    <source>
        <dbReference type="Proteomes" id="UP000543030"/>
    </source>
</evidence>
<proteinExistence type="predicted"/>
<comment type="caution">
    <text evidence="2">The sequence shown here is derived from an EMBL/GenBank/DDBJ whole genome shotgun (WGS) entry which is preliminary data.</text>
</comment>